<evidence type="ECO:0000256" key="1">
    <source>
        <dbReference type="SAM" id="MobiDB-lite"/>
    </source>
</evidence>
<dbReference type="InterPro" id="IPR055602">
    <property type="entry name" value="DUF7178"/>
</dbReference>
<feature type="region of interest" description="Disordered" evidence="1">
    <location>
        <begin position="503"/>
        <end position="556"/>
    </location>
</feature>
<sequence length="753" mass="83895">MRIIRAREQFDMLAPWLHTAAPGPRLEGPQRPGVGVDPSLYGPPTSVGQGNPAQLPPPDDNMGDPDAPWARHDWREAVANGTYGHFHSPARPPSSGDTPHPAELLKQMRPHLARAPRTITVDHDTKVDKKGNPVKVKVPRPSWAEMIANAKEPDVDPAGLLPPNETFRQHVEHMKERIRRGRGYGSPGGPVQLPPPGSHGDAYAHLGPNMNPEDQLAHLHDRVQNGHPGQENGGNYWYSGAHDRSKDIAEKTHGDQERVVGTDSALSPLKDWDVNTEQSAHFNTHYPFDRHPDREGPQDWRVPAPNTQNDKSRRILDAPAGVTRDDIAEILQGPKTKSFMNNILDPTSLREPRTAGQAHADFMAQHGDKLGEEHSPYAGMDPKQTIANDTGFYKHKINPHTGQPDFRYGDQDTTADTHHVRAHSIHPDADLSNVSYGTPDWFSDKMTVGGKTYNLGYELSQRINQTANAELNAEELDAHRHTLPKQNQATGWVQWKGTLDDAGKGAGMVEPGQPVKSFDPGKKNWGLGPLNKGTDENGKPKLDPNPAPRHQYDQGDWWFDPRRPAPGPAFDGDWQFKPGDSPDQHGTWIPPERATTTYTNEPRRGDPQSITHENYDPRLAPNWMRRDKSQQFMGSLGDDFEPIAIHPEPHKIHPDWGGGEPDIEHRGYWQHGPSEMSVMSDWGDENGNISYSLIHQGDTLDVAQDPHEFLSRSPQELADMFGLNPETHDDRGHYGSRLTAETLSYVDEVLKNV</sequence>
<name>G1BKJ5_9CAUD</name>
<dbReference type="Proteomes" id="UP000202744">
    <property type="component" value="Segment"/>
</dbReference>
<evidence type="ECO:0000313" key="2">
    <source>
        <dbReference type="EMBL" id="AEJ94353.1"/>
    </source>
</evidence>
<proteinExistence type="predicted"/>
<reference evidence="2 3" key="1">
    <citation type="journal article" date="2012" name="J. Virol.">
        <title>Complete Genome Sequences of 138 Mycobacteriophages.</title>
        <authorList>
            <consortium name="the Science Education Alliance Phage Hunters Advancing Genomics and Evolutionary Science Program"/>
            <consortium name="the KwaZulu-Natal Research Institute for Tuberculosis and HIV Mycobacterial Genetics Course Students"/>
            <consortium name="the Phage Hunters Integrating Research and Education Program"/>
            <person name="Hatfull G.F."/>
        </authorList>
    </citation>
    <scope>NUCLEOTIDE SEQUENCE [LARGE SCALE GENOMIC DNA]</scope>
    <source>
        <strain evidence="3">Alice</strain>
    </source>
</reference>
<feature type="compositionally biased region" description="Basic and acidic residues" evidence="1">
    <location>
        <begin position="287"/>
        <end position="298"/>
    </location>
</feature>
<dbReference type="Pfam" id="PF23802">
    <property type="entry name" value="DUF7178"/>
    <property type="match status" value="1"/>
</dbReference>
<dbReference type="GeneID" id="26642658"/>
<evidence type="ECO:0000313" key="3">
    <source>
        <dbReference type="Proteomes" id="UP000202744"/>
    </source>
</evidence>
<keyword evidence="3" id="KW-1185">Reference proteome</keyword>
<feature type="region of interest" description="Disordered" evidence="1">
    <location>
        <begin position="20"/>
        <end position="66"/>
    </location>
</feature>
<dbReference type="RefSeq" id="YP_009216358.1">
    <property type="nucleotide sequence ID" value="NC_028986.1"/>
</dbReference>
<feature type="region of interest" description="Disordered" evidence="1">
    <location>
        <begin position="284"/>
        <end position="311"/>
    </location>
</feature>
<accession>G1BKJ5</accession>
<protein>
    <submittedName>
        <fullName evidence="2">Uncharacterized protein</fullName>
    </submittedName>
</protein>
<organism evidence="2 3">
    <name type="scientific">Mycobacterium phage Alice</name>
    <dbReference type="NCBI Taxonomy" id="1034128"/>
    <lineage>
        <taxon>Viruses</taxon>
        <taxon>Duplodnaviria</taxon>
        <taxon>Heunggongvirae</taxon>
        <taxon>Uroviricota</taxon>
        <taxon>Caudoviricetes</taxon>
        <taxon>Ceeclamvirinae</taxon>
        <taxon>Bixzunavirus</taxon>
        <taxon>Bixzunavirus alice</taxon>
    </lineage>
</organism>
<dbReference type="EMBL" id="JF704092">
    <property type="protein sequence ID" value="AEJ94353.1"/>
    <property type="molecule type" value="Genomic_DNA"/>
</dbReference>
<feature type="region of interest" description="Disordered" evidence="1">
    <location>
        <begin position="575"/>
        <end position="620"/>
    </location>
</feature>
<dbReference type="KEGG" id="vg:26642658"/>
<gene>
    <name evidence="2" type="primary">98</name>
    <name evidence="2" type="ORF">ALICE_98</name>
</gene>
<feature type="compositionally biased region" description="Basic and acidic residues" evidence="1">
    <location>
        <begin position="533"/>
        <end position="542"/>
    </location>
</feature>